<evidence type="ECO:0000313" key="3">
    <source>
        <dbReference type="Proteomes" id="UP001235939"/>
    </source>
</evidence>
<proteinExistence type="predicted"/>
<dbReference type="Pfam" id="PF17906">
    <property type="entry name" value="HTH_48"/>
    <property type="match status" value="1"/>
</dbReference>
<reference evidence="2 3" key="1">
    <citation type="submission" date="2022-01" db="EMBL/GenBank/DDBJ databases">
        <title>A chromosomal length assembly of Cordylochernes scorpioides.</title>
        <authorList>
            <person name="Zeh D."/>
            <person name="Zeh J."/>
        </authorList>
    </citation>
    <scope>NUCLEOTIDE SEQUENCE [LARGE SCALE GENOMIC DNA]</scope>
    <source>
        <strain evidence="2">IN4F17</strain>
        <tissue evidence="2">Whole Body</tissue>
    </source>
</reference>
<dbReference type="Proteomes" id="UP001235939">
    <property type="component" value="Chromosome 07"/>
</dbReference>
<name>A0ABY6KMK2_9ARAC</name>
<dbReference type="Gene3D" id="1.10.10.1450">
    <property type="match status" value="1"/>
</dbReference>
<organism evidence="2 3">
    <name type="scientific">Cordylochernes scorpioides</name>
    <dbReference type="NCBI Taxonomy" id="51811"/>
    <lineage>
        <taxon>Eukaryota</taxon>
        <taxon>Metazoa</taxon>
        <taxon>Ecdysozoa</taxon>
        <taxon>Arthropoda</taxon>
        <taxon>Chelicerata</taxon>
        <taxon>Arachnida</taxon>
        <taxon>Pseudoscorpiones</taxon>
        <taxon>Cheliferoidea</taxon>
        <taxon>Chernetidae</taxon>
        <taxon>Cordylochernes</taxon>
    </lineage>
</organism>
<evidence type="ECO:0000313" key="2">
    <source>
        <dbReference type="EMBL" id="UYV70109.1"/>
    </source>
</evidence>
<dbReference type="EMBL" id="CP092869">
    <property type="protein sequence ID" value="UYV70109.1"/>
    <property type="molecule type" value="Genomic_DNA"/>
</dbReference>
<feature type="domain" description="Mos1 transposase HTH" evidence="1">
    <location>
        <begin position="39"/>
        <end position="71"/>
    </location>
</feature>
<gene>
    <name evidence="2" type="ORF">LAZ67_7001815</name>
</gene>
<keyword evidence="3" id="KW-1185">Reference proteome</keyword>
<accession>A0ABY6KMK2</accession>
<protein>
    <submittedName>
        <fullName evidence="2">GVQW3</fullName>
    </submittedName>
</protein>
<evidence type="ECO:0000259" key="1">
    <source>
        <dbReference type="Pfam" id="PF17906"/>
    </source>
</evidence>
<sequence>MPVYSGTTRQAYLQHPLATGISSSCRVWGDMRRWKGSLQVPETLALMNEAYEDDKLSRTQVYFWYKRFKDGCKSIADDLRQCWANIN</sequence>
<dbReference type="InterPro" id="IPR041426">
    <property type="entry name" value="Mos1_HTH"/>
</dbReference>